<evidence type="ECO:0000313" key="2">
    <source>
        <dbReference type="EMBL" id="CAK0850259.1"/>
    </source>
</evidence>
<organism evidence="2 3">
    <name type="scientific">Prorocentrum cordatum</name>
    <dbReference type="NCBI Taxonomy" id="2364126"/>
    <lineage>
        <taxon>Eukaryota</taxon>
        <taxon>Sar</taxon>
        <taxon>Alveolata</taxon>
        <taxon>Dinophyceae</taxon>
        <taxon>Prorocentrales</taxon>
        <taxon>Prorocentraceae</taxon>
        <taxon>Prorocentrum</taxon>
    </lineage>
</organism>
<dbReference type="EMBL" id="CAUYUJ010015131">
    <property type="protein sequence ID" value="CAK0850259.1"/>
    <property type="molecule type" value="Genomic_DNA"/>
</dbReference>
<accession>A0ABN9TX17</accession>
<comment type="caution">
    <text evidence="2">The sequence shown here is derived from an EMBL/GenBank/DDBJ whole genome shotgun (WGS) entry which is preliminary data.</text>
</comment>
<proteinExistence type="predicted"/>
<evidence type="ECO:0000256" key="1">
    <source>
        <dbReference type="SAM" id="MobiDB-lite"/>
    </source>
</evidence>
<keyword evidence="3" id="KW-1185">Reference proteome</keyword>
<dbReference type="Proteomes" id="UP001189429">
    <property type="component" value="Unassembled WGS sequence"/>
</dbReference>
<evidence type="ECO:0000313" key="3">
    <source>
        <dbReference type="Proteomes" id="UP001189429"/>
    </source>
</evidence>
<feature type="region of interest" description="Disordered" evidence="1">
    <location>
        <begin position="48"/>
        <end position="70"/>
    </location>
</feature>
<reference evidence="2" key="1">
    <citation type="submission" date="2023-10" db="EMBL/GenBank/DDBJ databases">
        <authorList>
            <person name="Chen Y."/>
            <person name="Shah S."/>
            <person name="Dougan E. K."/>
            <person name="Thang M."/>
            <person name="Chan C."/>
        </authorList>
    </citation>
    <scope>NUCLEOTIDE SEQUENCE [LARGE SCALE GENOMIC DNA]</scope>
</reference>
<protein>
    <submittedName>
        <fullName evidence="2">Uncharacterized protein</fullName>
    </submittedName>
</protein>
<sequence>MRAQGARWEALESGRGVFCRPRARPQALEPGPGPAVGAQPDPWMAYNMQRGGAPTPSGNVQGGRPSRGFGKKTKHVVLVAGCPGAWHEDEVEEHLRTELEKSGTPESQGTAEIYGGGRFCDQATVVSADNSQMWRLMERWKGLKILCPGAKNGRLWHKVDQELHEAELSRRVSIAVRILRKIGIQHGLGTEANKQNRGWVAHRKHSAERPFRILQRPRHSDLLEFCQEPLAKAALGQ</sequence>
<gene>
    <name evidence="2" type="ORF">PCOR1329_LOCUS42697</name>
</gene>
<name>A0ABN9TX17_9DINO</name>